<gene>
    <name evidence="1" type="ORF">BCR43DRAFT_435290</name>
</gene>
<evidence type="ECO:0000313" key="2">
    <source>
        <dbReference type="Proteomes" id="UP000242180"/>
    </source>
</evidence>
<dbReference type="InParanoid" id="A0A1X2HNW5"/>
<dbReference type="EMBL" id="MCGN01000002">
    <property type="protein sequence ID" value="ORZ01041.1"/>
    <property type="molecule type" value="Genomic_DNA"/>
</dbReference>
<dbReference type="AlphaFoldDB" id="A0A1X2HNW5"/>
<protein>
    <submittedName>
        <fullName evidence="1">Uncharacterized protein</fullName>
    </submittedName>
</protein>
<reference evidence="1 2" key="1">
    <citation type="submission" date="2016-07" db="EMBL/GenBank/DDBJ databases">
        <title>Pervasive Adenine N6-methylation of Active Genes in Fungi.</title>
        <authorList>
            <consortium name="DOE Joint Genome Institute"/>
            <person name="Mondo S.J."/>
            <person name="Dannebaum R.O."/>
            <person name="Kuo R.C."/>
            <person name="Labutti K."/>
            <person name="Haridas S."/>
            <person name="Kuo A."/>
            <person name="Salamov A."/>
            <person name="Ahrendt S.R."/>
            <person name="Lipzen A."/>
            <person name="Sullivan W."/>
            <person name="Andreopoulos W.B."/>
            <person name="Clum A."/>
            <person name="Lindquist E."/>
            <person name="Daum C."/>
            <person name="Ramamoorthy G.K."/>
            <person name="Gryganskyi A."/>
            <person name="Culley D."/>
            <person name="Magnuson J.K."/>
            <person name="James T.Y."/>
            <person name="O'Malley M.A."/>
            <person name="Stajich J.E."/>
            <person name="Spatafora J.W."/>
            <person name="Visel A."/>
            <person name="Grigoriev I.V."/>
        </authorList>
    </citation>
    <scope>NUCLEOTIDE SEQUENCE [LARGE SCALE GENOMIC DNA]</scope>
    <source>
        <strain evidence="1 2">NRRL 2496</strain>
    </source>
</reference>
<comment type="caution">
    <text evidence="1">The sequence shown here is derived from an EMBL/GenBank/DDBJ whole genome shotgun (WGS) entry which is preliminary data.</text>
</comment>
<dbReference type="Proteomes" id="UP000242180">
    <property type="component" value="Unassembled WGS sequence"/>
</dbReference>
<dbReference type="OrthoDB" id="2259563at2759"/>
<keyword evidence="2" id="KW-1185">Reference proteome</keyword>
<name>A0A1X2HNW5_SYNRA</name>
<dbReference type="STRING" id="13706.A0A1X2HNW5"/>
<organism evidence="1 2">
    <name type="scientific">Syncephalastrum racemosum</name>
    <name type="common">Filamentous fungus</name>
    <dbReference type="NCBI Taxonomy" id="13706"/>
    <lineage>
        <taxon>Eukaryota</taxon>
        <taxon>Fungi</taxon>
        <taxon>Fungi incertae sedis</taxon>
        <taxon>Mucoromycota</taxon>
        <taxon>Mucoromycotina</taxon>
        <taxon>Mucoromycetes</taxon>
        <taxon>Mucorales</taxon>
        <taxon>Syncephalastraceae</taxon>
        <taxon>Syncephalastrum</taxon>
    </lineage>
</organism>
<evidence type="ECO:0000313" key="1">
    <source>
        <dbReference type="EMBL" id="ORZ01041.1"/>
    </source>
</evidence>
<sequence>MSTIPVQPSFASIDVEIPEPPLTEAGKWTFHSQKELPPPPPFEKRLRRYPTGAETGCSIPLDLSHLRAFS</sequence>
<proteinExistence type="predicted"/>
<accession>A0A1X2HNW5</accession>